<dbReference type="OrthoDB" id="179400at2"/>
<name>A0A4Y9A8B6_9BACI</name>
<reference evidence="3 4" key="1">
    <citation type="submission" date="2019-03" db="EMBL/GenBank/DDBJ databases">
        <title>Genome sequence of Lentibacillus salicampi ATCC BAA-719.</title>
        <authorList>
            <person name="Maclea K.S."/>
            <person name="Simoes Junior M."/>
        </authorList>
    </citation>
    <scope>NUCLEOTIDE SEQUENCE [LARGE SCALE GENOMIC DNA]</scope>
    <source>
        <strain evidence="3 4">ATCC BAA-719</strain>
    </source>
</reference>
<dbReference type="SUPFAM" id="SSF53850">
    <property type="entry name" value="Periplasmic binding protein-like II"/>
    <property type="match status" value="1"/>
</dbReference>
<dbReference type="AlphaFoldDB" id="A0A4Y9A8B6"/>
<dbReference type="RefSeq" id="WP_135110921.1">
    <property type="nucleotide sequence ID" value="NZ_SRHY01000032.1"/>
</dbReference>
<proteinExistence type="predicted"/>
<keyword evidence="4" id="KW-1185">Reference proteome</keyword>
<dbReference type="PANTHER" id="PTHR30006">
    <property type="entry name" value="THIAMINE-BINDING PERIPLASMIC PROTEIN-RELATED"/>
    <property type="match status" value="1"/>
</dbReference>
<keyword evidence="1 2" id="KW-0732">Signal</keyword>
<feature type="signal peptide" evidence="2">
    <location>
        <begin position="1"/>
        <end position="18"/>
    </location>
</feature>
<dbReference type="Proteomes" id="UP000298484">
    <property type="component" value="Unassembled WGS sequence"/>
</dbReference>
<dbReference type="GO" id="GO:0030976">
    <property type="term" value="F:thiamine pyrophosphate binding"/>
    <property type="evidence" value="ECO:0007669"/>
    <property type="project" value="TreeGrafter"/>
</dbReference>
<dbReference type="InterPro" id="IPR026045">
    <property type="entry name" value="Ferric-bd"/>
</dbReference>
<dbReference type="Gene3D" id="3.40.190.10">
    <property type="entry name" value="Periplasmic binding protein-like II"/>
    <property type="match status" value="2"/>
</dbReference>
<evidence type="ECO:0000256" key="2">
    <source>
        <dbReference type="SAM" id="SignalP"/>
    </source>
</evidence>
<evidence type="ECO:0000313" key="3">
    <source>
        <dbReference type="EMBL" id="TFJ92013.1"/>
    </source>
</evidence>
<dbReference type="PIRSF" id="PIRSF002825">
    <property type="entry name" value="CfbpA"/>
    <property type="match status" value="1"/>
</dbReference>
<dbReference type="Pfam" id="PF13343">
    <property type="entry name" value="SBP_bac_6"/>
    <property type="match status" value="1"/>
</dbReference>
<comment type="caution">
    <text evidence="3">The sequence shown here is derived from an EMBL/GenBank/DDBJ whole genome shotgun (WGS) entry which is preliminary data.</text>
</comment>
<organism evidence="3 4">
    <name type="scientific">Lentibacillus salicampi</name>
    <dbReference type="NCBI Taxonomy" id="175306"/>
    <lineage>
        <taxon>Bacteria</taxon>
        <taxon>Bacillati</taxon>
        <taxon>Bacillota</taxon>
        <taxon>Bacilli</taxon>
        <taxon>Bacillales</taxon>
        <taxon>Bacillaceae</taxon>
        <taxon>Lentibacillus</taxon>
    </lineage>
</organism>
<feature type="chain" id="PRO_5039628629" evidence="2">
    <location>
        <begin position="19"/>
        <end position="337"/>
    </location>
</feature>
<dbReference type="PANTHER" id="PTHR30006:SF2">
    <property type="entry name" value="ABC TRANSPORTER SUBSTRATE-BINDING PROTEIN"/>
    <property type="match status" value="1"/>
</dbReference>
<dbReference type="PROSITE" id="PS51257">
    <property type="entry name" value="PROKAR_LIPOPROTEIN"/>
    <property type="match status" value="1"/>
</dbReference>
<evidence type="ECO:0000256" key="1">
    <source>
        <dbReference type="ARBA" id="ARBA00022729"/>
    </source>
</evidence>
<dbReference type="CDD" id="cd13544">
    <property type="entry name" value="PBP2_Fbp_like_1"/>
    <property type="match status" value="1"/>
</dbReference>
<protein>
    <submittedName>
        <fullName evidence="3">ABC transporter substrate-binding protein</fullName>
    </submittedName>
</protein>
<dbReference type="EMBL" id="SRHY01000032">
    <property type="protein sequence ID" value="TFJ92013.1"/>
    <property type="molecule type" value="Genomic_DNA"/>
</dbReference>
<dbReference type="GO" id="GO:0030975">
    <property type="term" value="F:thiamine binding"/>
    <property type="evidence" value="ECO:0007669"/>
    <property type="project" value="TreeGrafter"/>
</dbReference>
<evidence type="ECO:0000313" key="4">
    <source>
        <dbReference type="Proteomes" id="UP000298484"/>
    </source>
</evidence>
<dbReference type="GO" id="GO:0030288">
    <property type="term" value="C:outer membrane-bounded periplasmic space"/>
    <property type="evidence" value="ECO:0007669"/>
    <property type="project" value="TreeGrafter"/>
</dbReference>
<dbReference type="GO" id="GO:0015888">
    <property type="term" value="P:thiamine transport"/>
    <property type="evidence" value="ECO:0007669"/>
    <property type="project" value="TreeGrafter"/>
</dbReference>
<accession>A0A4Y9A8B6</accession>
<sequence length="337" mass="38543">MKKFLIVSFVLTLTVMLAACSDSSSSNDNSDSTDKEIDVYTHNDSEEMQDFVADLKEDTGINVNVLRLSSGEGWSRIESEAPNFGADMQWGMLHSIALKAEKEDYLEPYESPTWEDVPDEFKDEEGKWYGWSYWFNLLAINEDIIEEKGLDVPQSWKDLLDPQYKGEIVLPDPGTSGTAYLFVSTIMQIMGEEEGWEYFEELNQNVGQYTKSGDAPAQMVSQGEYAVGITWDQAVYNRIDEGYPLKPVYPSEGVGYDLDVIWMFKNTENRETVEEVIDYIGSEKGMESSAKHRSMVTKPGIEGTVDGVEEHLIDYDAEWAEENRDRIMEEWRERFSE</sequence>
<gene>
    <name evidence="3" type="ORF">E4U82_14755</name>
</gene>